<reference evidence="3 4" key="1">
    <citation type="submission" date="2021-01" db="EMBL/GenBank/DDBJ databases">
        <title>Whole genome shotgun sequence of Actinoplanes humidus NBRC 14915.</title>
        <authorList>
            <person name="Komaki H."/>
            <person name="Tamura T."/>
        </authorList>
    </citation>
    <scope>NUCLEOTIDE SEQUENCE [LARGE SCALE GENOMIC DNA]</scope>
    <source>
        <strain evidence="3 4">NBRC 14915</strain>
    </source>
</reference>
<keyword evidence="4" id="KW-1185">Reference proteome</keyword>
<dbReference type="Gene3D" id="3.40.50.720">
    <property type="entry name" value="NAD(P)-binding Rossmann-like Domain"/>
    <property type="match status" value="1"/>
</dbReference>
<dbReference type="SUPFAM" id="SSF51735">
    <property type="entry name" value="NAD(P)-binding Rossmann-fold domains"/>
    <property type="match status" value="1"/>
</dbReference>
<dbReference type="InterPro" id="IPR036291">
    <property type="entry name" value="NAD(P)-bd_dom_sf"/>
</dbReference>
<organism evidence="3 4">
    <name type="scientific">Winogradskya humida</name>
    <dbReference type="NCBI Taxonomy" id="113566"/>
    <lineage>
        <taxon>Bacteria</taxon>
        <taxon>Bacillati</taxon>
        <taxon>Actinomycetota</taxon>
        <taxon>Actinomycetes</taxon>
        <taxon>Micromonosporales</taxon>
        <taxon>Micromonosporaceae</taxon>
        <taxon>Winogradskya</taxon>
    </lineage>
</organism>
<evidence type="ECO:0000256" key="1">
    <source>
        <dbReference type="ARBA" id="ARBA00006484"/>
    </source>
</evidence>
<proteinExistence type="inferred from homology"/>
<feature type="domain" description="Ketoreductase" evidence="2">
    <location>
        <begin position="11"/>
        <end position="189"/>
    </location>
</feature>
<sequence length="253" mass="25463">MNGQSGTFSGKIAVVTGGSAGIGLATARMIAEGGGTVYITGRDADRVAAVAASIPGDVVGVPADSASAEDLDRLFARVRERSGRLDVLVANAAAIVPAPLGSITTEIITTVFGVNIAGTIMTVQKALPLFADGGAVVLVGSMAAHKASRGQSVYAASKAGVRALARTWALELSSRRIRVNVVSPGPTDTPAITQLVPDDEARKAFFSRMGAGTPMTRAGTAEEAAAVIAFVASAAASHVNGADYHVDGGYGQV</sequence>
<gene>
    <name evidence="3" type="ORF">Ahu01nite_072420</name>
</gene>
<accession>A0ABQ3ZZU2</accession>
<name>A0ABQ3ZZU2_9ACTN</name>
<protein>
    <submittedName>
        <fullName evidence="3">Oxidoreductase</fullName>
    </submittedName>
</protein>
<dbReference type="RefSeq" id="WP_203841172.1">
    <property type="nucleotide sequence ID" value="NZ_BAAATV010000012.1"/>
</dbReference>
<dbReference type="EMBL" id="BOMN01000102">
    <property type="protein sequence ID" value="GIE24140.1"/>
    <property type="molecule type" value="Genomic_DNA"/>
</dbReference>
<dbReference type="CDD" id="cd05233">
    <property type="entry name" value="SDR_c"/>
    <property type="match status" value="1"/>
</dbReference>
<dbReference type="SMART" id="SM00822">
    <property type="entry name" value="PKS_KR"/>
    <property type="match status" value="1"/>
</dbReference>
<dbReference type="PRINTS" id="PR00081">
    <property type="entry name" value="GDHRDH"/>
</dbReference>
<dbReference type="Pfam" id="PF13561">
    <property type="entry name" value="adh_short_C2"/>
    <property type="match status" value="1"/>
</dbReference>
<dbReference type="InterPro" id="IPR020904">
    <property type="entry name" value="Sc_DH/Rdtase_CS"/>
</dbReference>
<evidence type="ECO:0000313" key="4">
    <source>
        <dbReference type="Proteomes" id="UP000603200"/>
    </source>
</evidence>
<dbReference type="PRINTS" id="PR00080">
    <property type="entry name" value="SDRFAMILY"/>
</dbReference>
<dbReference type="PANTHER" id="PTHR43975">
    <property type="entry name" value="ZGC:101858"/>
    <property type="match status" value="1"/>
</dbReference>
<comment type="caution">
    <text evidence="3">The sequence shown here is derived from an EMBL/GenBank/DDBJ whole genome shotgun (WGS) entry which is preliminary data.</text>
</comment>
<dbReference type="Proteomes" id="UP000603200">
    <property type="component" value="Unassembled WGS sequence"/>
</dbReference>
<dbReference type="InterPro" id="IPR057326">
    <property type="entry name" value="KR_dom"/>
</dbReference>
<evidence type="ECO:0000259" key="2">
    <source>
        <dbReference type="SMART" id="SM00822"/>
    </source>
</evidence>
<dbReference type="PANTHER" id="PTHR43975:SF2">
    <property type="entry name" value="EG:BACR7A4.14 PROTEIN-RELATED"/>
    <property type="match status" value="1"/>
</dbReference>
<comment type="similarity">
    <text evidence="1">Belongs to the short-chain dehydrogenases/reductases (SDR) family.</text>
</comment>
<dbReference type="PROSITE" id="PS00061">
    <property type="entry name" value="ADH_SHORT"/>
    <property type="match status" value="1"/>
</dbReference>
<evidence type="ECO:0000313" key="3">
    <source>
        <dbReference type="EMBL" id="GIE24140.1"/>
    </source>
</evidence>
<dbReference type="InterPro" id="IPR002347">
    <property type="entry name" value="SDR_fam"/>
</dbReference>